<gene>
    <name evidence="3" type="ORF">KCG35_08620</name>
</gene>
<dbReference type="SMART" id="SM00923">
    <property type="entry name" value="MbtH"/>
    <property type="match status" value="1"/>
</dbReference>
<dbReference type="SUPFAM" id="SSF160582">
    <property type="entry name" value="MbtH-like"/>
    <property type="match status" value="1"/>
</dbReference>
<feature type="domain" description="MbtH-like" evidence="2">
    <location>
        <begin position="2"/>
        <end position="51"/>
    </location>
</feature>
<dbReference type="Pfam" id="PF03621">
    <property type="entry name" value="MbtH"/>
    <property type="match status" value="1"/>
</dbReference>
<feature type="region of interest" description="Disordered" evidence="1">
    <location>
        <begin position="470"/>
        <end position="489"/>
    </location>
</feature>
<evidence type="ECO:0000313" key="4">
    <source>
        <dbReference type="Proteomes" id="UP000690515"/>
    </source>
</evidence>
<dbReference type="Proteomes" id="UP000690515">
    <property type="component" value="Unassembled WGS sequence"/>
</dbReference>
<comment type="caution">
    <text evidence="3">The sequence shown here is derived from an EMBL/GenBank/DDBJ whole genome shotgun (WGS) entry which is preliminary data.</text>
</comment>
<sequence length="489" mass="54664">MSVFDLPMAHYQVVENQQGDLAIWPVTLVLPQGWQVRFSSDSTVALSQIPLTGASNDAQNDAGHMLSLKGQDAVISQDTRTTHKACCMKFIAEQGSSESNSSTRNVVLNNPQVNLSSSDKNLEVTPLSSLQPAAQGITALFDRYDLVGLSEMHWHSDVIAAFIDLLRADELAAIVDDIVVEFGNAAYQSVVDDYVAGAAVTDAELAQAWRNSLNFVVWQPTGYQQLFKTVRQLNQQRPKNQQLRIVLAEPAFDWRQIKHADDWRVRQTQRDQGYYQRIKSEVLQKGRKGLLIFGGYHLTRQPVVRHRTRQEAAVSAQKTKVLLGEEDISTLGALLAEHQPGRSYMLWTTDITQFDAQKRLLGTLENTENSFPVWPQVIRAEQGWLGAMPFAAISGGHQQQAVANKGQAPQVKQMVEGVLFLSGLQREVKLPDSVLADKAWLKTMWQRTEQLPKGFRQRLQSLLPEAAVTETLQDEARSRASDKPLKKSK</sequence>
<dbReference type="InterPro" id="IPR005153">
    <property type="entry name" value="MbtH-like_dom"/>
</dbReference>
<organism evidence="3 4">
    <name type="scientific">Zooshikella harenae</name>
    <dbReference type="NCBI Taxonomy" id="2827238"/>
    <lineage>
        <taxon>Bacteria</taxon>
        <taxon>Pseudomonadati</taxon>
        <taxon>Pseudomonadota</taxon>
        <taxon>Gammaproteobacteria</taxon>
        <taxon>Oceanospirillales</taxon>
        <taxon>Zooshikellaceae</taxon>
        <taxon>Zooshikella</taxon>
    </lineage>
</organism>
<reference evidence="3 4" key="1">
    <citation type="submission" date="2021-04" db="EMBL/GenBank/DDBJ databases">
        <authorList>
            <person name="Pira H."/>
            <person name="Risdian C."/>
            <person name="Wink J."/>
        </authorList>
    </citation>
    <scope>NUCLEOTIDE SEQUENCE [LARGE SCALE GENOMIC DNA]</scope>
    <source>
        <strain evidence="3 4">WH53</strain>
    </source>
</reference>
<keyword evidence="4" id="KW-1185">Reference proteome</keyword>
<accession>A0ABS5ZCT1</accession>
<feature type="compositionally biased region" description="Basic and acidic residues" evidence="1">
    <location>
        <begin position="474"/>
        <end position="489"/>
    </location>
</feature>
<dbReference type="EMBL" id="JAGSOY010000015">
    <property type="protein sequence ID" value="MBU2711121.1"/>
    <property type="molecule type" value="Genomic_DNA"/>
</dbReference>
<dbReference type="RefSeq" id="WP_215819283.1">
    <property type="nucleotide sequence ID" value="NZ_JAGSOY010000015.1"/>
</dbReference>
<name>A0ABS5ZCT1_9GAMM</name>
<evidence type="ECO:0000256" key="1">
    <source>
        <dbReference type="SAM" id="MobiDB-lite"/>
    </source>
</evidence>
<proteinExistence type="predicted"/>
<evidence type="ECO:0000259" key="2">
    <source>
        <dbReference type="SMART" id="SM00923"/>
    </source>
</evidence>
<dbReference type="Gene3D" id="3.90.820.10">
    <property type="entry name" value="Structural Genomics, Unknown Function 30-nov-00 1gh9 Mol_id"/>
    <property type="match status" value="1"/>
</dbReference>
<dbReference type="InterPro" id="IPR038020">
    <property type="entry name" value="MbtH-like_sf"/>
</dbReference>
<protein>
    <submittedName>
        <fullName evidence="3">MbtH family NRPS accessory protein</fullName>
    </submittedName>
</protein>
<evidence type="ECO:0000313" key="3">
    <source>
        <dbReference type="EMBL" id="MBU2711121.1"/>
    </source>
</evidence>